<dbReference type="EMBL" id="DSVL01000152">
    <property type="protein sequence ID" value="HFH28857.1"/>
    <property type="molecule type" value="Genomic_DNA"/>
</dbReference>
<name>A0A7C3E4F3_9SPIR</name>
<organism evidence="2">
    <name type="scientific">Gracilinema caldarium</name>
    <dbReference type="NCBI Taxonomy" id="215591"/>
    <lineage>
        <taxon>Bacteria</taxon>
        <taxon>Pseudomonadati</taxon>
        <taxon>Spirochaetota</taxon>
        <taxon>Spirochaetia</taxon>
        <taxon>Spirochaetales</taxon>
        <taxon>Breznakiellaceae</taxon>
        <taxon>Gracilinema</taxon>
    </lineage>
</organism>
<accession>A0A7C3E4F3</accession>
<protein>
    <submittedName>
        <fullName evidence="2">Uncharacterized protein</fullName>
    </submittedName>
</protein>
<evidence type="ECO:0000256" key="1">
    <source>
        <dbReference type="SAM" id="MobiDB-lite"/>
    </source>
</evidence>
<feature type="region of interest" description="Disordered" evidence="1">
    <location>
        <begin position="260"/>
        <end position="286"/>
    </location>
</feature>
<comment type="caution">
    <text evidence="2">The sequence shown here is derived from an EMBL/GenBank/DDBJ whole genome shotgun (WGS) entry which is preliminary data.</text>
</comment>
<proteinExistence type="predicted"/>
<feature type="compositionally biased region" description="Polar residues" evidence="1">
    <location>
        <begin position="269"/>
        <end position="281"/>
    </location>
</feature>
<dbReference type="AlphaFoldDB" id="A0A7C3E4F3"/>
<reference evidence="2" key="1">
    <citation type="journal article" date="2020" name="mSystems">
        <title>Genome- and Community-Level Interaction Insights into Carbon Utilization and Element Cycling Functions of Hydrothermarchaeota in Hydrothermal Sediment.</title>
        <authorList>
            <person name="Zhou Z."/>
            <person name="Liu Y."/>
            <person name="Xu W."/>
            <person name="Pan J."/>
            <person name="Luo Z.H."/>
            <person name="Li M."/>
        </authorList>
    </citation>
    <scope>NUCLEOTIDE SEQUENCE [LARGE SCALE GENOMIC DNA]</scope>
    <source>
        <strain evidence="2">SpSt-503</strain>
    </source>
</reference>
<gene>
    <name evidence="2" type="ORF">ENS59_05010</name>
</gene>
<sequence>MKAIQISIQSILMNLLAAVAVLVLFASCSVVFTSSINGRVIDKEERENNNNVVGVSDARVYLYTDKDAWDADFASYVEGNTATLPDAPNRRPYRYFQSTTTDDNGNYQFAGVVWETMNSAFGKTADRREVFLLVYHPNYGLWKNPNPYIVVSDVTTEFPPMEIEDLYNEGRLSGRVLNWKDGKALANVPVNIYVPKTWTYTSNNQVDESSLVFPTAAAYRVTTGSDGYWTATIRYKKMGGHADSVNKTRVRIAWDQDDYRAEDPASGTPLGTSLNGGTVSGNADLDGNGRTAMDGDTNDWYLLSNDIPASTSTDPQTVNTPEITLQRYHFTVTVTGRVINSTDGTGINGAQVVLTVPDGADGQEFTAYSRTRDTQNGTEDGYFDLGTVDWYIEDITSGESDKKSGTVPVSIKVYIGNPPEKIIASGAITSLKPDTPVYLNLQVTP</sequence>
<evidence type="ECO:0000313" key="2">
    <source>
        <dbReference type="EMBL" id="HFH28857.1"/>
    </source>
</evidence>
<dbReference type="PROSITE" id="PS51257">
    <property type="entry name" value="PROKAR_LIPOPROTEIN"/>
    <property type="match status" value="1"/>
</dbReference>